<dbReference type="AlphaFoldDB" id="H2AUY3"/>
<keyword evidence="13" id="KW-1185">Reference proteome</keyword>
<evidence type="ECO:0000256" key="7">
    <source>
        <dbReference type="ARBA" id="ARBA00022884"/>
    </source>
</evidence>
<dbReference type="InterPro" id="IPR040017">
    <property type="entry name" value="XPOT"/>
</dbReference>
<evidence type="ECO:0000259" key="10">
    <source>
        <dbReference type="Pfam" id="PF08389"/>
    </source>
</evidence>
<dbReference type="STRING" id="1071382.H2AUY3"/>
<comment type="similarity">
    <text evidence="2 9">Belongs to the exportin family.</text>
</comment>
<dbReference type="InterPro" id="IPR045546">
    <property type="entry name" value="Exportin-T_C"/>
</dbReference>
<organism evidence="12 13">
    <name type="scientific">Kazachstania africana (strain ATCC 22294 / BCRC 22015 / CBS 2517 / CECT 1963 / NBRC 1671 / NRRL Y-8276)</name>
    <name type="common">Yeast</name>
    <name type="synonym">Kluyveromyces africanus</name>
    <dbReference type="NCBI Taxonomy" id="1071382"/>
    <lineage>
        <taxon>Eukaryota</taxon>
        <taxon>Fungi</taxon>
        <taxon>Dikarya</taxon>
        <taxon>Ascomycota</taxon>
        <taxon>Saccharomycotina</taxon>
        <taxon>Saccharomycetes</taxon>
        <taxon>Saccharomycetales</taxon>
        <taxon>Saccharomycetaceae</taxon>
        <taxon>Kazachstania</taxon>
    </lineage>
</organism>
<dbReference type="GO" id="GO:0000049">
    <property type="term" value="F:tRNA binding"/>
    <property type="evidence" value="ECO:0007669"/>
    <property type="project" value="UniProtKB-UniRule"/>
</dbReference>
<proteinExistence type="inferred from homology"/>
<dbReference type="eggNOG" id="KOG2021">
    <property type="taxonomic scope" value="Eukaryota"/>
</dbReference>
<gene>
    <name evidence="12" type="primary">KAFR0E00290</name>
    <name evidence="12" type="ORF">KAFR_0E00290</name>
</gene>
<evidence type="ECO:0000313" key="13">
    <source>
        <dbReference type="Proteomes" id="UP000005220"/>
    </source>
</evidence>
<dbReference type="Proteomes" id="UP000005220">
    <property type="component" value="Chromosome 5"/>
</dbReference>
<dbReference type="GO" id="GO:0031267">
    <property type="term" value="F:small GTPase binding"/>
    <property type="evidence" value="ECO:0007669"/>
    <property type="project" value="EnsemblFungi"/>
</dbReference>
<keyword evidence="4 9" id="KW-0813">Transport</keyword>
<dbReference type="SUPFAM" id="SSF48371">
    <property type="entry name" value="ARM repeat"/>
    <property type="match status" value="1"/>
</dbReference>
<dbReference type="FunCoup" id="H2AUY3">
    <property type="interactions" value="1135"/>
</dbReference>
<dbReference type="OrthoDB" id="26399at2759"/>
<dbReference type="GO" id="GO:0016363">
    <property type="term" value="C:nuclear matrix"/>
    <property type="evidence" value="ECO:0007669"/>
    <property type="project" value="EnsemblFungi"/>
</dbReference>
<dbReference type="GO" id="GO:0005643">
    <property type="term" value="C:nuclear pore"/>
    <property type="evidence" value="ECO:0007669"/>
    <property type="project" value="TreeGrafter"/>
</dbReference>
<comment type="subcellular location">
    <subcellularLocation>
        <location evidence="1 9">Cytoplasm</location>
    </subcellularLocation>
    <subcellularLocation>
        <location evidence="9">Nucleus</location>
    </subcellularLocation>
    <text evidence="9">Shuttles between the nucleus and the cytoplasm.</text>
</comment>
<evidence type="ECO:0000256" key="3">
    <source>
        <dbReference type="ARBA" id="ARBA00018928"/>
    </source>
</evidence>
<dbReference type="InterPro" id="IPR013598">
    <property type="entry name" value="Exportin-1/Importin-b-like"/>
</dbReference>
<keyword evidence="7 9" id="KW-0694">RNA-binding</keyword>
<name>H2AUY3_KAZAF</name>
<evidence type="ECO:0000256" key="6">
    <source>
        <dbReference type="ARBA" id="ARBA00022555"/>
    </source>
</evidence>
<dbReference type="GO" id="GO:0005737">
    <property type="term" value="C:cytoplasm"/>
    <property type="evidence" value="ECO:0007669"/>
    <property type="project" value="UniProtKB-SubCell"/>
</dbReference>
<accession>H2AUY3</accession>
<keyword evidence="8 9" id="KW-0539">Nucleus</keyword>
<evidence type="ECO:0000256" key="5">
    <source>
        <dbReference type="ARBA" id="ARBA00022490"/>
    </source>
</evidence>
<keyword evidence="5 9" id="KW-0963">Cytoplasm</keyword>
<sequence length="1066" mass="120527">MLQRIREVIAVANSATSDINTKKQALEYLNEVKSNQNSAQIFASLLTDAQSDDLTKFVSLQVLSDIASQYNTGDITTQAFIKNAILDSLRDKISNNVRDPEYVRNKIAELITRLFYSMYGEVNSNQWSDFFDDIITILSIEQLTKSPSTLNEFSLLGIDYFNRICGFINSEIADQTFVRSKDIQMRNNNLKDTMRISATNILVTIWLNTLKSLIPHQENQFCNEVSILTLSCIGSFISWIDVNLIITEDYISVVYNYLDFPQTKMACAQCLCEIISKKMKPIDKLTLLGMLNLTDKVASIDHDNIEVQEQLAKLASSVGLELSIILEQCNEQNGDSSIEVQQVANAADQQIIGQVAPLVLRFMSHEYDSVTQQCFPFITQYLSILKKLFALGGKPGSAVALNSKRQPLDNLHSEFLTSLLNVCFKKMRVDESCDDSSDSQDDIDEFNDTIRSKLKTFQDSIAVINPQLYLENLSNQIQTLLSTSTDWRDLELAIYQMHGLCESIRNNLFGLNKTEIAHSQPTMVANKFMNTLLSNTSILDMDNSLIQISFFELIVRHYKFLQNNEKNEFAILNIFCSQAGIFNKKEKARLRTWYLFTRFIKTLKPKFTIPILKQIISKIAPLLVVKVGAINPNGSEIDTTFDNQMYIFEGVGYLIGANSDSNYDILEDILNPLFTDLEQCISSQVQTPEVVLQCHHILMSIGTLARGIHGGLVPENQVNNALVSEKLIQPSLIKKFSNIAEVVLVTFSYFNKFESIRDASRFTFSRLIPILNNSIVPFANKLIALFLESDLSMLEMNDFLGFLGQMVHTFHKDEGCYQLFNTLITPVINKVHSVLDMIDQEEMASHANGITNKDHQATNRNIIVTDTFRDKVLLKKAYFAFLQAFVTNSVTSLLLNESNGSALQIVLSDLLNFTPEEVQETSTMKIALNVLVNFVRYFGSGLCTDPNDAYAGSIQKVEGLNEFFISKIVSLAFEIPFKPEYKFNIKEGTYRVVACDLSRLLKEIYIQSGAGSDPNTNPALKYLSEIYLPQIQFPNQLTMELLEALVTADQKQFEKYYVALIDRLMS</sequence>
<evidence type="ECO:0000313" key="12">
    <source>
        <dbReference type="EMBL" id="CCF58183.1"/>
    </source>
</evidence>
<evidence type="ECO:0000256" key="1">
    <source>
        <dbReference type="ARBA" id="ARBA00004496"/>
    </source>
</evidence>
<dbReference type="GO" id="GO:0071528">
    <property type="term" value="P:tRNA re-export from nucleus"/>
    <property type="evidence" value="ECO:0007669"/>
    <property type="project" value="UniProtKB-UniRule"/>
</dbReference>
<dbReference type="KEGG" id="kaf:KAFR_0E00290"/>
<dbReference type="InParanoid" id="H2AUY3"/>
<dbReference type="GeneID" id="13882718"/>
<feature type="domain" description="Exportin-1/Importin-beta-like" evidence="10">
    <location>
        <begin position="100"/>
        <end position="271"/>
    </location>
</feature>
<evidence type="ECO:0000256" key="2">
    <source>
        <dbReference type="ARBA" id="ARBA00009466"/>
    </source>
</evidence>
<feature type="domain" description="Exportin-T C-terminal" evidence="11">
    <location>
        <begin position="347"/>
        <end position="836"/>
    </location>
</feature>
<dbReference type="HOGENOM" id="CLU_004414_0_1_1"/>
<reference evidence="12 13" key="1">
    <citation type="journal article" date="2011" name="Proc. Natl. Acad. Sci. U.S.A.">
        <title>Evolutionary erosion of yeast sex chromosomes by mating-type switching accidents.</title>
        <authorList>
            <person name="Gordon J.L."/>
            <person name="Armisen D."/>
            <person name="Proux-Wera E."/>
            <person name="Oheigeartaigh S.S."/>
            <person name="Byrne K.P."/>
            <person name="Wolfe K.H."/>
        </authorList>
    </citation>
    <scope>NUCLEOTIDE SEQUENCE [LARGE SCALE GENOMIC DNA]</scope>
    <source>
        <strain evidence="13">ATCC 22294 / BCRC 22015 / CBS 2517 / CECT 1963 / NBRC 1671 / NRRL Y-8276</strain>
    </source>
</reference>
<dbReference type="RefSeq" id="XP_003957318.1">
    <property type="nucleotide sequence ID" value="XM_003957269.1"/>
</dbReference>
<evidence type="ECO:0000256" key="4">
    <source>
        <dbReference type="ARBA" id="ARBA00022448"/>
    </source>
</evidence>
<evidence type="ECO:0000256" key="9">
    <source>
        <dbReference type="RuleBase" id="RU366037"/>
    </source>
</evidence>
<dbReference type="PANTHER" id="PTHR15952">
    <property type="entry name" value="EXPORTIN-T/LOS1"/>
    <property type="match status" value="1"/>
</dbReference>
<evidence type="ECO:0000259" key="11">
    <source>
        <dbReference type="Pfam" id="PF19282"/>
    </source>
</evidence>
<dbReference type="EMBL" id="HE650825">
    <property type="protein sequence ID" value="CCF58183.1"/>
    <property type="molecule type" value="Genomic_DNA"/>
</dbReference>
<dbReference type="InterPro" id="IPR011989">
    <property type="entry name" value="ARM-like"/>
</dbReference>
<dbReference type="InterPro" id="IPR016024">
    <property type="entry name" value="ARM-type_fold"/>
</dbReference>
<evidence type="ECO:0000256" key="8">
    <source>
        <dbReference type="ARBA" id="ARBA00023242"/>
    </source>
</evidence>
<dbReference type="PANTHER" id="PTHR15952:SF11">
    <property type="entry name" value="EXPORTIN-T"/>
    <property type="match status" value="1"/>
</dbReference>
<dbReference type="Pfam" id="PF08389">
    <property type="entry name" value="Xpo1"/>
    <property type="match status" value="1"/>
</dbReference>
<protein>
    <recommendedName>
        <fullName evidence="3 9">Exportin-T</fullName>
    </recommendedName>
    <alternativeName>
        <fullName evidence="9">Exportin(tRNA)</fullName>
    </alternativeName>
    <alternativeName>
        <fullName evidence="9">tRNA exportin</fullName>
    </alternativeName>
</protein>
<dbReference type="Gene3D" id="1.25.10.10">
    <property type="entry name" value="Leucine-rich Repeat Variant"/>
    <property type="match status" value="1"/>
</dbReference>
<feature type="domain" description="Exportin-T C-terminal" evidence="11">
    <location>
        <begin position="859"/>
        <end position="1063"/>
    </location>
</feature>
<comment type="function">
    <text evidence="9">tRNA nucleus export receptor which facilitates tRNA translocation across the nuclear pore complex.</text>
</comment>
<dbReference type="Pfam" id="PF19282">
    <property type="entry name" value="Exportin-T"/>
    <property type="match status" value="2"/>
</dbReference>
<keyword evidence="6 9" id="KW-0820">tRNA-binding</keyword>